<dbReference type="EMBL" id="CP027569">
    <property type="protein sequence ID" value="AVO27447.1"/>
    <property type="molecule type" value="Genomic_DNA"/>
</dbReference>
<dbReference type="InterPro" id="IPR013785">
    <property type="entry name" value="Aldolase_TIM"/>
</dbReference>
<comment type="similarity">
    <text evidence="3 12 13">Belongs to the DapA family.</text>
</comment>
<dbReference type="NCBIfam" id="TIGR00674">
    <property type="entry name" value="dapA"/>
    <property type="match status" value="1"/>
</dbReference>
<evidence type="ECO:0000256" key="3">
    <source>
        <dbReference type="ARBA" id="ARBA00007592"/>
    </source>
</evidence>
<comment type="subunit">
    <text evidence="12">Homotetramer; dimer of dimers.</text>
</comment>
<evidence type="ECO:0000256" key="6">
    <source>
        <dbReference type="ARBA" id="ARBA00022605"/>
    </source>
</evidence>
<feature type="binding site" evidence="12">
    <location>
        <position position="205"/>
    </location>
    <ligand>
        <name>pyruvate</name>
        <dbReference type="ChEBI" id="CHEBI:15361"/>
    </ligand>
</feature>
<dbReference type="PRINTS" id="PR00146">
    <property type="entry name" value="DHPICSNTHASE"/>
</dbReference>
<evidence type="ECO:0000256" key="1">
    <source>
        <dbReference type="ARBA" id="ARBA00003294"/>
    </source>
</evidence>
<dbReference type="InterPro" id="IPR020625">
    <property type="entry name" value="Schiff_base-form_aldolases_AS"/>
</dbReference>
<evidence type="ECO:0000256" key="12">
    <source>
        <dbReference type="HAMAP-Rule" id="MF_00418"/>
    </source>
</evidence>
<proteinExistence type="inferred from homology"/>
<dbReference type="PROSITE" id="PS00666">
    <property type="entry name" value="DHDPS_2"/>
    <property type="match status" value="1"/>
</dbReference>
<evidence type="ECO:0000256" key="13">
    <source>
        <dbReference type="PIRNR" id="PIRNR001365"/>
    </source>
</evidence>
<feature type="site" description="Part of a proton relay during catalysis" evidence="12">
    <location>
        <position position="108"/>
    </location>
</feature>
<feature type="active site" description="Schiff-base intermediate with substrate" evidence="12">
    <location>
        <position position="163"/>
    </location>
</feature>
<dbReference type="Pfam" id="PF00701">
    <property type="entry name" value="DHDPS"/>
    <property type="match status" value="1"/>
</dbReference>
<keyword evidence="9 12" id="KW-0456">Lyase</keyword>
<dbReference type="InterPro" id="IPR005263">
    <property type="entry name" value="DapA"/>
</dbReference>
<dbReference type="UniPathway" id="UPA00034">
    <property type="reaction ID" value="UER00017"/>
</dbReference>
<feature type="site" description="Part of a proton relay during catalysis" evidence="12">
    <location>
        <position position="45"/>
    </location>
</feature>
<evidence type="ECO:0000256" key="4">
    <source>
        <dbReference type="ARBA" id="ARBA00012086"/>
    </source>
</evidence>
<dbReference type="OrthoDB" id="9782828at2"/>
<gene>
    <name evidence="12" type="primary">dapA</name>
    <name evidence="14" type="ORF">C6Y28_07455</name>
</gene>
<dbReference type="GO" id="GO:0005829">
    <property type="term" value="C:cytosol"/>
    <property type="evidence" value="ECO:0007669"/>
    <property type="project" value="TreeGrafter"/>
</dbReference>
<evidence type="ECO:0000256" key="11">
    <source>
        <dbReference type="ARBA" id="ARBA00047836"/>
    </source>
</evidence>
<keyword evidence="5 12" id="KW-0963">Cytoplasm</keyword>
<keyword evidence="8 12" id="KW-0457">Lysine biosynthesis</keyword>
<dbReference type="PANTHER" id="PTHR12128">
    <property type="entry name" value="DIHYDRODIPICOLINATE SYNTHASE"/>
    <property type="match status" value="1"/>
</dbReference>
<comment type="pathway">
    <text evidence="2 12">Amino-acid biosynthesis; L-lysine biosynthesis via DAP pathway; (S)-tetrahydrodipicolinate from L-aspartate: step 3/4.</text>
</comment>
<comment type="catalytic activity">
    <reaction evidence="11 12">
        <text>L-aspartate 4-semialdehyde + pyruvate = (2S,4S)-4-hydroxy-2,3,4,5-tetrahydrodipicolinate + H2O + H(+)</text>
        <dbReference type="Rhea" id="RHEA:34171"/>
        <dbReference type="ChEBI" id="CHEBI:15361"/>
        <dbReference type="ChEBI" id="CHEBI:15377"/>
        <dbReference type="ChEBI" id="CHEBI:15378"/>
        <dbReference type="ChEBI" id="CHEBI:67139"/>
        <dbReference type="ChEBI" id="CHEBI:537519"/>
        <dbReference type="EC" id="4.3.3.7"/>
    </reaction>
</comment>
<dbReference type="InterPro" id="IPR002220">
    <property type="entry name" value="DapA-like"/>
</dbReference>
<protein>
    <recommendedName>
        <fullName evidence="4 12">4-hydroxy-tetrahydrodipicolinate synthase</fullName>
        <shortName evidence="12">HTPA synthase</shortName>
        <ecNumber evidence="4 12">4.3.3.7</ecNumber>
    </recommendedName>
</protein>
<dbReference type="AlphaFoldDB" id="A0A1M6S462"/>
<evidence type="ECO:0000256" key="5">
    <source>
        <dbReference type="ARBA" id="ARBA00022490"/>
    </source>
</evidence>
<dbReference type="SUPFAM" id="SSF51569">
    <property type="entry name" value="Aldolase"/>
    <property type="match status" value="1"/>
</dbReference>
<feature type="active site" description="Proton donor/acceptor" evidence="12">
    <location>
        <position position="134"/>
    </location>
</feature>
<evidence type="ECO:0000256" key="2">
    <source>
        <dbReference type="ARBA" id="ARBA00005120"/>
    </source>
</evidence>
<dbReference type="GeneID" id="97491983"/>
<dbReference type="Gene3D" id="3.20.20.70">
    <property type="entry name" value="Aldolase class I"/>
    <property type="match status" value="1"/>
</dbReference>
<comment type="function">
    <text evidence="1 12">Catalyzes the condensation of (S)-aspartate-beta-semialdehyde [(S)-ASA] and pyruvate to 4-hydroxy-tetrahydrodipicolinate (HTPA).</text>
</comment>
<comment type="subcellular location">
    <subcellularLocation>
        <location evidence="12">Cytoplasm</location>
    </subcellularLocation>
</comment>
<feature type="binding site" evidence="12">
    <location>
        <position position="46"/>
    </location>
    <ligand>
        <name>pyruvate</name>
        <dbReference type="ChEBI" id="CHEBI:15361"/>
    </ligand>
</feature>
<dbReference type="GO" id="GO:0008840">
    <property type="term" value="F:4-hydroxy-tetrahydrodipicolinate synthase activity"/>
    <property type="evidence" value="ECO:0007669"/>
    <property type="project" value="UniProtKB-UniRule"/>
</dbReference>
<evidence type="ECO:0000313" key="14">
    <source>
        <dbReference type="EMBL" id="AVO27447.1"/>
    </source>
</evidence>
<dbReference type="EC" id="4.3.3.7" evidence="4 12"/>
<keyword evidence="6 12" id="KW-0028">Amino-acid biosynthesis</keyword>
<evidence type="ECO:0000256" key="9">
    <source>
        <dbReference type="ARBA" id="ARBA00023239"/>
    </source>
</evidence>
<comment type="caution">
    <text evidence="12">Was originally thought to be a dihydrodipicolinate synthase (DHDPS), catalyzing the condensation of (S)-aspartate-beta-semialdehyde [(S)-ASA] and pyruvate to dihydrodipicolinate (DHDP). However, it was shown in E.coli that the product of the enzymatic reaction is not dihydrodipicolinate but in fact (4S)-4-hydroxy-2,3,4,5-tetrahydro-(2S)-dipicolinic acid (HTPA), and that the consecutive dehydration reaction leading to DHDP is not spontaneous but catalyzed by DapB.</text>
</comment>
<dbReference type="CDD" id="cd00950">
    <property type="entry name" value="DHDPS"/>
    <property type="match status" value="1"/>
</dbReference>
<keyword evidence="10 12" id="KW-0704">Schiff base</keyword>
<evidence type="ECO:0000313" key="15">
    <source>
        <dbReference type="Proteomes" id="UP000238358"/>
    </source>
</evidence>
<dbReference type="GO" id="GO:0009089">
    <property type="term" value="P:lysine biosynthetic process via diaminopimelate"/>
    <property type="evidence" value="ECO:0007669"/>
    <property type="project" value="UniProtKB-UniRule"/>
</dbReference>
<accession>A0A1M6S462</accession>
<name>A0A1M6S462_MEGEL</name>
<evidence type="ECO:0000256" key="7">
    <source>
        <dbReference type="ARBA" id="ARBA00022915"/>
    </source>
</evidence>
<dbReference type="Proteomes" id="UP000238358">
    <property type="component" value="Chromosome"/>
</dbReference>
<dbReference type="HAMAP" id="MF_00418">
    <property type="entry name" value="DapA"/>
    <property type="match status" value="1"/>
</dbReference>
<sequence>MLTFPNVIVAMVTPFHEDGSVNYEAAVELAKKYADEGSAILVGATTGEGAVMTEEEKLKLFQVTADALKDKTLVMGNVGTNNTLQTIEMAKKAKDTGVDVLLCIVPYYNKPNQEGCYAHFAAIAKSTDLPIFIYNVPGRTGGKIEPQTVCQLAHDFPNIIGLKDASGDLDYAGYVAANAPEGFHLYSGDDNLTLPIVAVGGEGVISVAAHVIGKEMNEMIQAHKDGDVKKAAALHQKYLPFMKGCFCTVSPVPVKTMLNMLGFPAGPFRLPLVDATPEIKAKCEQYLKDIGRL</sequence>
<dbReference type="PANTHER" id="PTHR12128:SF66">
    <property type="entry name" value="4-HYDROXY-2-OXOGLUTARATE ALDOLASE, MITOCHONDRIAL"/>
    <property type="match status" value="1"/>
</dbReference>
<organism evidence="14 15">
    <name type="scientific">Megasphaera elsdenii</name>
    <dbReference type="NCBI Taxonomy" id="907"/>
    <lineage>
        <taxon>Bacteria</taxon>
        <taxon>Bacillati</taxon>
        <taxon>Bacillota</taxon>
        <taxon>Negativicutes</taxon>
        <taxon>Veillonellales</taxon>
        <taxon>Veillonellaceae</taxon>
        <taxon>Megasphaera</taxon>
    </lineage>
</organism>
<dbReference type="PIRSF" id="PIRSF001365">
    <property type="entry name" value="DHDPS"/>
    <property type="match status" value="1"/>
</dbReference>
<evidence type="ECO:0000256" key="8">
    <source>
        <dbReference type="ARBA" id="ARBA00023154"/>
    </source>
</evidence>
<dbReference type="SMART" id="SM01130">
    <property type="entry name" value="DHDPS"/>
    <property type="match status" value="1"/>
</dbReference>
<evidence type="ECO:0000256" key="10">
    <source>
        <dbReference type="ARBA" id="ARBA00023270"/>
    </source>
</evidence>
<keyword evidence="7 12" id="KW-0220">Diaminopimelate biosynthesis</keyword>
<dbReference type="GO" id="GO:0019877">
    <property type="term" value="P:diaminopimelate biosynthetic process"/>
    <property type="evidence" value="ECO:0007669"/>
    <property type="project" value="UniProtKB-UniRule"/>
</dbReference>
<reference evidence="14 15" key="1">
    <citation type="journal article" date="2018" name="Genome Announc.">
        <title>Complete genomes of two Megasphaera elsdenii strains, NCIMB 702410 and ATCC 25940.</title>
        <authorList>
            <person name="Hatmaker E.A."/>
            <person name="O'Dell K."/>
            <person name="Riley L.A."/>
            <person name="Klingeman D.M."/>
            <person name="Guss A.M."/>
        </authorList>
    </citation>
    <scope>NUCLEOTIDE SEQUENCE [LARGE SCALE GENOMIC DNA]</scope>
    <source>
        <strain evidence="14 15">NCIMB702410</strain>
    </source>
</reference>
<dbReference type="RefSeq" id="WP_014015975.1">
    <property type="nucleotide sequence ID" value="NZ_CALZUV010000023.1"/>
</dbReference>